<name>A0A8A0RKN2_9FIRM</name>
<dbReference type="InterPro" id="IPR050570">
    <property type="entry name" value="Cell_wall_metabolism_enzyme"/>
</dbReference>
<keyword evidence="2" id="KW-0378">Hydrolase</keyword>
<dbReference type="Gene3D" id="2.70.70.10">
    <property type="entry name" value="Glucose Permease (Domain IIA)"/>
    <property type="match status" value="1"/>
</dbReference>
<sequence>MRTVNSLKKIFPHLLCLLITTFVCSSIIYRYGGIFSEGTKTVQAVFYEKEVNSLFRYTNSYQQLKLELEKIRKEEKRDSASIAARESSRGNNSQIKRPELITHVIKRGETLWELARKYGTDVDTIVNINNIKNPDSLNIGQEISILTTNGVIHRVGRGESLWYISRKYNTSIPEIVWANNLKDPDSLKVGQHLIIPGAKPKGIVTAALAEQRSSTRALNFIWPVSGKISSYFGPRWGGFHYGLDIASPTGRAIKAAEDGIVEFAGWMGAYGRSVLIDHGNGIKTRYAHASRIMAKKGQRVDRGQQIAAVGSTGRSTGPHLHFEIIINGKPRDPLDYLP</sequence>
<dbReference type="SMART" id="SM00257">
    <property type="entry name" value="LysM"/>
    <property type="match status" value="2"/>
</dbReference>
<evidence type="ECO:0000259" key="1">
    <source>
        <dbReference type="PROSITE" id="PS51782"/>
    </source>
</evidence>
<reference evidence="2" key="1">
    <citation type="submission" date="2020-07" db="EMBL/GenBank/DDBJ databases">
        <title>Koleobacter methoxysyntrophicus gen. nov., sp. nov., a novel anaerobic bacterium isolated from deep subsurface oil field and proposal of Koleobacterales ord. nov. in the phylum Firmicutes.</title>
        <authorList>
            <person name="Sakamoto S."/>
            <person name="Tamaki H."/>
        </authorList>
    </citation>
    <scope>NUCLEOTIDE SEQUENCE</scope>
    <source>
        <strain evidence="2">NRmbB1</strain>
    </source>
</reference>
<dbReference type="PANTHER" id="PTHR21666:SF270">
    <property type="entry name" value="MUREIN HYDROLASE ACTIVATOR ENVC"/>
    <property type="match status" value="1"/>
</dbReference>
<dbReference type="InterPro" id="IPR016047">
    <property type="entry name" value="M23ase_b-sheet_dom"/>
</dbReference>
<organism evidence="2 3">
    <name type="scientific">Koleobacter methoxysyntrophicus</name>
    <dbReference type="NCBI Taxonomy" id="2751313"/>
    <lineage>
        <taxon>Bacteria</taxon>
        <taxon>Bacillati</taxon>
        <taxon>Bacillota</taxon>
        <taxon>Clostridia</taxon>
        <taxon>Koleobacterales</taxon>
        <taxon>Koleobacteraceae</taxon>
        <taxon>Koleobacter</taxon>
    </lineage>
</organism>
<dbReference type="CDD" id="cd12797">
    <property type="entry name" value="M23_peptidase"/>
    <property type="match status" value="1"/>
</dbReference>
<protein>
    <submittedName>
        <fullName evidence="2">Murein hydrolase activator NlpD</fullName>
    </submittedName>
</protein>
<dbReference type="Pfam" id="PF01551">
    <property type="entry name" value="Peptidase_M23"/>
    <property type="match status" value="1"/>
</dbReference>
<dbReference type="GO" id="GO:0004222">
    <property type="term" value="F:metalloendopeptidase activity"/>
    <property type="evidence" value="ECO:0007669"/>
    <property type="project" value="TreeGrafter"/>
</dbReference>
<evidence type="ECO:0000313" key="2">
    <source>
        <dbReference type="EMBL" id="QSQ08442.1"/>
    </source>
</evidence>
<dbReference type="Proteomes" id="UP000662904">
    <property type="component" value="Chromosome"/>
</dbReference>
<dbReference type="SUPFAM" id="SSF51261">
    <property type="entry name" value="Duplicated hybrid motif"/>
    <property type="match status" value="1"/>
</dbReference>
<accession>A0A8A0RKN2</accession>
<dbReference type="InterPro" id="IPR036779">
    <property type="entry name" value="LysM_dom_sf"/>
</dbReference>
<proteinExistence type="predicted"/>
<evidence type="ECO:0000313" key="3">
    <source>
        <dbReference type="Proteomes" id="UP000662904"/>
    </source>
</evidence>
<gene>
    <name evidence="2" type="primary">nlpD</name>
    <name evidence="2" type="ORF">H0A61_00764</name>
</gene>
<dbReference type="PANTHER" id="PTHR21666">
    <property type="entry name" value="PEPTIDASE-RELATED"/>
    <property type="match status" value="1"/>
</dbReference>
<dbReference type="InterPro" id="IPR011055">
    <property type="entry name" value="Dup_hybrid_motif"/>
</dbReference>
<dbReference type="InterPro" id="IPR018392">
    <property type="entry name" value="LysM"/>
</dbReference>
<dbReference type="CDD" id="cd00118">
    <property type="entry name" value="LysM"/>
    <property type="match status" value="2"/>
</dbReference>
<dbReference type="KEGG" id="kme:H0A61_00764"/>
<dbReference type="PROSITE" id="PS51782">
    <property type="entry name" value="LYSM"/>
    <property type="match status" value="2"/>
</dbReference>
<dbReference type="Gene3D" id="3.10.350.10">
    <property type="entry name" value="LysM domain"/>
    <property type="match status" value="2"/>
</dbReference>
<keyword evidence="3" id="KW-1185">Reference proteome</keyword>
<feature type="domain" description="LysM" evidence="1">
    <location>
        <begin position="101"/>
        <end position="145"/>
    </location>
</feature>
<dbReference type="Pfam" id="PF01476">
    <property type="entry name" value="LysM"/>
    <property type="match status" value="2"/>
</dbReference>
<dbReference type="EMBL" id="CP059066">
    <property type="protein sequence ID" value="QSQ08442.1"/>
    <property type="molecule type" value="Genomic_DNA"/>
</dbReference>
<feature type="domain" description="LysM" evidence="1">
    <location>
        <begin position="151"/>
        <end position="195"/>
    </location>
</feature>
<dbReference type="AlphaFoldDB" id="A0A8A0RKN2"/>